<dbReference type="InterPro" id="IPR023631">
    <property type="entry name" value="Amidase_dom"/>
</dbReference>
<dbReference type="PANTHER" id="PTHR46310:SF4">
    <property type="entry name" value="OUTER ENVELOPE PROTEIN 64, MITOCHONDRIAL"/>
    <property type="match status" value="1"/>
</dbReference>
<evidence type="ECO:0000259" key="1">
    <source>
        <dbReference type="Pfam" id="PF01425"/>
    </source>
</evidence>
<accession>A0ABU6QBW5</accession>
<dbReference type="PANTHER" id="PTHR46310">
    <property type="entry name" value="AMIDASE 1"/>
    <property type="match status" value="1"/>
</dbReference>
<dbReference type="Pfam" id="PF01425">
    <property type="entry name" value="Amidase"/>
    <property type="match status" value="1"/>
</dbReference>
<dbReference type="EMBL" id="JASCZI010000102">
    <property type="protein sequence ID" value="MED6108739.1"/>
    <property type="molecule type" value="Genomic_DNA"/>
</dbReference>
<reference evidence="2 3" key="1">
    <citation type="journal article" date="2023" name="Plants (Basel)">
        <title>Bridging the Gap: Combining Genomics and Transcriptomics Approaches to Understand Stylosanthes scabra, an Orphan Legume from the Brazilian Caatinga.</title>
        <authorList>
            <person name="Ferreira-Neto J.R.C."/>
            <person name="da Silva M.D."/>
            <person name="Binneck E."/>
            <person name="de Melo N.F."/>
            <person name="da Silva R.H."/>
            <person name="de Melo A.L.T.M."/>
            <person name="Pandolfi V."/>
            <person name="Bustamante F.O."/>
            <person name="Brasileiro-Vidal A.C."/>
            <person name="Benko-Iseppon A.M."/>
        </authorList>
    </citation>
    <scope>NUCLEOTIDE SEQUENCE [LARGE SCALE GENOMIC DNA]</scope>
    <source>
        <tissue evidence="2">Leaves</tissue>
    </source>
</reference>
<evidence type="ECO:0000313" key="2">
    <source>
        <dbReference type="EMBL" id="MED6108739.1"/>
    </source>
</evidence>
<dbReference type="Proteomes" id="UP001341840">
    <property type="component" value="Unassembled WGS sequence"/>
</dbReference>
<dbReference type="Gene3D" id="3.90.1300.10">
    <property type="entry name" value="Amidase signature (AS) domain"/>
    <property type="match status" value="1"/>
</dbReference>
<name>A0ABU6QBW5_9FABA</name>
<dbReference type="InterPro" id="IPR036928">
    <property type="entry name" value="AS_sf"/>
</dbReference>
<keyword evidence="3" id="KW-1185">Reference proteome</keyword>
<gene>
    <name evidence="2" type="ORF">PIB30_026825</name>
</gene>
<evidence type="ECO:0000313" key="3">
    <source>
        <dbReference type="Proteomes" id="UP001341840"/>
    </source>
</evidence>
<proteinExistence type="predicted"/>
<comment type="caution">
    <text evidence="2">The sequence shown here is derived from an EMBL/GenBank/DDBJ whole genome shotgun (WGS) entry which is preliminary data.</text>
</comment>
<dbReference type="SUPFAM" id="SSF75304">
    <property type="entry name" value="Amidase signature (AS) enzymes"/>
    <property type="match status" value="1"/>
</dbReference>
<feature type="domain" description="Amidase" evidence="1">
    <location>
        <begin position="71"/>
        <end position="458"/>
    </location>
</feature>
<sequence>MSKALSLVKRNASNPKLWLLLGLGLGLTTTVLLLTHTRRTRRTRRLLTSSDKNFFGAFIHRFELLPFRAAPNQTLRGLTFAVKDIFHVKGTVTGFGNPDWKKTHPEAEVTALVVTALLSNGATCLGKTLMDEFSFGISGQNQHYGTPINPRTPSCIPGGSSSGSAVAVAAGLVDFAIGTDTTGCVRIPAAFCGILGFRPSHGAVTTIGVLPNAQSLDTVGWFARDPSVLSLVGHVLLQSNSVETKRIRQILFADDLFQLSKVPKQKTISVISKAIKTLTGYPSLRHMNLCEYIASKVPSLKGFCEQLAHQQDGTSILKALSTVMLSIQGYEFKANHEEWVKHAKPRLGYYTSDRVIAAMKTTNDNIKALYRVRTEMRAAFQCLLKDDGILVIPTVADNPLKLSTEKEISSEFHERAFALSSIASISGCCQVAIPVGEHNDCCVSVSFISSHGADKFLLDAVFDMYKTIQEQVNVAHSPMPASDTNGNLEIFDLLENL</sequence>
<organism evidence="2 3">
    <name type="scientific">Stylosanthes scabra</name>
    <dbReference type="NCBI Taxonomy" id="79078"/>
    <lineage>
        <taxon>Eukaryota</taxon>
        <taxon>Viridiplantae</taxon>
        <taxon>Streptophyta</taxon>
        <taxon>Embryophyta</taxon>
        <taxon>Tracheophyta</taxon>
        <taxon>Spermatophyta</taxon>
        <taxon>Magnoliopsida</taxon>
        <taxon>eudicotyledons</taxon>
        <taxon>Gunneridae</taxon>
        <taxon>Pentapetalae</taxon>
        <taxon>rosids</taxon>
        <taxon>fabids</taxon>
        <taxon>Fabales</taxon>
        <taxon>Fabaceae</taxon>
        <taxon>Papilionoideae</taxon>
        <taxon>50 kb inversion clade</taxon>
        <taxon>dalbergioids sensu lato</taxon>
        <taxon>Dalbergieae</taxon>
        <taxon>Pterocarpus clade</taxon>
        <taxon>Stylosanthes</taxon>
    </lineage>
</organism>
<protein>
    <recommendedName>
        <fullName evidence="1">Amidase domain-containing protein</fullName>
    </recommendedName>
</protein>